<name>A0AA39T3Z9_ARMTA</name>
<feature type="domain" description="Aminoglycoside phosphotransferase" evidence="1">
    <location>
        <begin position="128"/>
        <end position="196"/>
    </location>
</feature>
<keyword evidence="3" id="KW-1185">Reference proteome</keyword>
<dbReference type="InterPro" id="IPR002575">
    <property type="entry name" value="Aminoglycoside_PTrfase"/>
</dbReference>
<dbReference type="SUPFAM" id="SSF56112">
    <property type="entry name" value="Protein kinase-like (PK-like)"/>
    <property type="match status" value="1"/>
</dbReference>
<protein>
    <recommendedName>
        <fullName evidence="1">Aminoglycoside phosphotransferase domain-containing protein</fullName>
    </recommendedName>
</protein>
<dbReference type="AlphaFoldDB" id="A0AA39T3Z9"/>
<reference evidence="2" key="1">
    <citation type="submission" date="2023-06" db="EMBL/GenBank/DDBJ databases">
        <authorList>
            <consortium name="Lawrence Berkeley National Laboratory"/>
            <person name="Ahrendt S."/>
            <person name="Sahu N."/>
            <person name="Indic B."/>
            <person name="Wong-Bajracharya J."/>
            <person name="Merenyi Z."/>
            <person name="Ke H.-M."/>
            <person name="Monk M."/>
            <person name="Kocsube S."/>
            <person name="Drula E."/>
            <person name="Lipzen A."/>
            <person name="Balint B."/>
            <person name="Henrissat B."/>
            <person name="Andreopoulos B."/>
            <person name="Martin F.M."/>
            <person name="Harder C.B."/>
            <person name="Rigling D."/>
            <person name="Ford K.L."/>
            <person name="Foster G.D."/>
            <person name="Pangilinan J."/>
            <person name="Papanicolaou A."/>
            <person name="Barry K."/>
            <person name="LaButti K."/>
            <person name="Viragh M."/>
            <person name="Koriabine M."/>
            <person name="Yan M."/>
            <person name="Riley R."/>
            <person name="Champramary S."/>
            <person name="Plett K.L."/>
            <person name="Tsai I.J."/>
            <person name="Slot J."/>
            <person name="Sipos G."/>
            <person name="Plett J."/>
            <person name="Nagy L.G."/>
            <person name="Grigoriev I.V."/>
        </authorList>
    </citation>
    <scope>NUCLEOTIDE SEQUENCE</scope>
    <source>
        <strain evidence="2">CCBAS 213</strain>
    </source>
</reference>
<dbReference type="GeneID" id="85349623"/>
<dbReference type="InterPro" id="IPR011009">
    <property type="entry name" value="Kinase-like_dom_sf"/>
</dbReference>
<dbReference type="Pfam" id="PF01636">
    <property type="entry name" value="APH"/>
    <property type="match status" value="1"/>
</dbReference>
<evidence type="ECO:0000313" key="3">
    <source>
        <dbReference type="Proteomes" id="UP001175211"/>
    </source>
</evidence>
<evidence type="ECO:0000313" key="2">
    <source>
        <dbReference type="EMBL" id="KAK0462986.1"/>
    </source>
</evidence>
<dbReference type="Proteomes" id="UP001175211">
    <property type="component" value="Unassembled WGS sequence"/>
</dbReference>
<dbReference type="Gene3D" id="3.90.1200.10">
    <property type="match status" value="1"/>
</dbReference>
<dbReference type="RefSeq" id="XP_060334452.1">
    <property type="nucleotide sequence ID" value="XM_060466075.1"/>
</dbReference>
<evidence type="ECO:0000259" key="1">
    <source>
        <dbReference type="Pfam" id="PF01636"/>
    </source>
</evidence>
<comment type="caution">
    <text evidence="2">The sequence shown here is derived from an EMBL/GenBank/DDBJ whole genome shotgun (WGS) entry which is preliminary data.</text>
</comment>
<dbReference type="PANTHER" id="PTHR21310:SF15">
    <property type="entry name" value="AMINOGLYCOSIDE PHOSPHOTRANSFERASE DOMAIN-CONTAINING PROTEIN"/>
    <property type="match status" value="1"/>
</dbReference>
<gene>
    <name evidence="2" type="ORF">EV420DRAFT_1147761</name>
</gene>
<dbReference type="PANTHER" id="PTHR21310">
    <property type="entry name" value="AMINOGLYCOSIDE PHOSPHOTRANSFERASE-RELATED-RELATED"/>
    <property type="match status" value="1"/>
</dbReference>
<dbReference type="EMBL" id="JAUEPS010000008">
    <property type="protein sequence ID" value="KAK0462986.1"/>
    <property type="molecule type" value="Genomic_DNA"/>
</dbReference>
<sequence>MDQFPDGLILMKKIKGVTLQDWLWTRTKYSPEFHYYLTLLEGPPHMRGTQTVKEISEILRTFNPALDISGGAQLIDDLKQALTEFRSIPPPPSGQVSGPHGSPFIYMRCTDRCVLQPFKNIRAFHDMLLADVSWESRMPRLLQLSAPVYDKPHRLCFSHCDLNKTNIIVSEDNRLAAIIDWEAAGWFPEYWEFMMTERQSMGSDVMQTFWNAIGVLGKGLYDKGLELERALWRSTGDMSVPPGVIPDDPLDVPLNDIIG</sequence>
<organism evidence="2 3">
    <name type="scientific">Armillaria tabescens</name>
    <name type="common">Ringless honey mushroom</name>
    <name type="synonym">Agaricus tabescens</name>
    <dbReference type="NCBI Taxonomy" id="1929756"/>
    <lineage>
        <taxon>Eukaryota</taxon>
        <taxon>Fungi</taxon>
        <taxon>Dikarya</taxon>
        <taxon>Basidiomycota</taxon>
        <taxon>Agaricomycotina</taxon>
        <taxon>Agaricomycetes</taxon>
        <taxon>Agaricomycetidae</taxon>
        <taxon>Agaricales</taxon>
        <taxon>Marasmiineae</taxon>
        <taxon>Physalacriaceae</taxon>
        <taxon>Desarmillaria</taxon>
    </lineage>
</organism>
<accession>A0AA39T3Z9</accession>
<dbReference type="InterPro" id="IPR051678">
    <property type="entry name" value="AGP_Transferase"/>
</dbReference>
<proteinExistence type="predicted"/>